<feature type="compositionally biased region" description="Basic and acidic residues" evidence="1">
    <location>
        <begin position="345"/>
        <end position="355"/>
    </location>
</feature>
<evidence type="ECO:0000313" key="3">
    <source>
        <dbReference type="EMBL" id="SPO05905.1"/>
    </source>
</evidence>
<feature type="region of interest" description="Disordered" evidence="1">
    <location>
        <begin position="423"/>
        <end position="458"/>
    </location>
</feature>
<dbReference type="Gene3D" id="2.130.10.10">
    <property type="entry name" value="YVTN repeat-like/Quinoprotein amine dehydrogenase"/>
    <property type="match status" value="1"/>
</dbReference>
<feature type="compositionally biased region" description="Polar residues" evidence="1">
    <location>
        <begin position="302"/>
        <end position="311"/>
    </location>
</feature>
<protein>
    <recommendedName>
        <fullName evidence="2">DUF2415 domain-containing protein</fullName>
    </recommendedName>
</protein>
<dbReference type="PANTHER" id="PTHR43991">
    <property type="entry name" value="WD REPEAT PROTEIN (AFU_ORTHOLOGUE AFUA_8G05640)-RELATED"/>
    <property type="match status" value="1"/>
</dbReference>
<dbReference type="Pfam" id="PF10313">
    <property type="entry name" value="DUF2415"/>
    <property type="match status" value="1"/>
</dbReference>
<dbReference type="Proteomes" id="UP001187682">
    <property type="component" value="Unassembled WGS sequence"/>
</dbReference>
<dbReference type="InterPro" id="IPR019417">
    <property type="entry name" value="DUF2415"/>
</dbReference>
<evidence type="ECO:0000313" key="4">
    <source>
        <dbReference type="Proteomes" id="UP001187682"/>
    </source>
</evidence>
<feature type="compositionally biased region" description="Low complexity" evidence="1">
    <location>
        <begin position="372"/>
        <end position="386"/>
    </location>
</feature>
<dbReference type="SUPFAM" id="SSF50978">
    <property type="entry name" value="WD40 repeat-like"/>
    <property type="match status" value="1"/>
</dbReference>
<evidence type="ECO:0000259" key="2">
    <source>
        <dbReference type="Pfam" id="PF10313"/>
    </source>
</evidence>
<dbReference type="InterPro" id="IPR015943">
    <property type="entry name" value="WD40/YVTN_repeat-like_dom_sf"/>
</dbReference>
<organism evidence="3 4">
    <name type="scientific">Cephalotrichum gorgonifer</name>
    <dbReference type="NCBI Taxonomy" id="2041049"/>
    <lineage>
        <taxon>Eukaryota</taxon>
        <taxon>Fungi</taxon>
        <taxon>Dikarya</taxon>
        <taxon>Ascomycota</taxon>
        <taxon>Pezizomycotina</taxon>
        <taxon>Sordariomycetes</taxon>
        <taxon>Hypocreomycetidae</taxon>
        <taxon>Microascales</taxon>
        <taxon>Microascaceae</taxon>
        <taxon>Cephalotrichum</taxon>
    </lineage>
</organism>
<evidence type="ECO:0000256" key="1">
    <source>
        <dbReference type="SAM" id="MobiDB-lite"/>
    </source>
</evidence>
<feature type="region of interest" description="Disordered" evidence="1">
    <location>
        <begin position="293"/>
        <end position="391"/>
    </location>
</feature>
<feature type="compositionally biased region" description="Polar residues" evidence="1">
    <location>
        <begin position="433"/>
        <end position="444"/>
    </location>
</feature>
<accession>A0AAE8N6T1</accession>
<feature type="compositionally biased region" description="Basic and acidic residues" evidence="1">
    <location>
        <begin position="423"/>
        <end position="432"/>
    </location>
</feature>
<reference evidence="3" key="1">
    <citation type="submission" date="2018-03" db="EMBL/GenBank/DDBJ databases">
        <authorList>
            <person name="Guldener U."/>
        </authorList>
    </citation>
    <scope>NUCLEOTIDE SEQUENCE</scope>
</reference>
<dbReference type="PANTHER" id="PTHR43991:SF9">
    <property type="entry name" value="DUF2415 DOMAIN-CONTAINING PROTEIN"/>
    <property type="match status" value="1"/>
</dbReference>
<dbReference type="AlphaFoldDB" id="A0AAE8N6T1"/>
<name>A0AAE8N6T1_9PEZI</name>
<dbReference type="EMBL" id="ONZQ02000014">
    <property type="protein sequence ID" value="SPO05905.1"/>
    <property type="molecule type" value="Genomic_DNA"/>
</dbReference>
<gene>
    <name evidence="3" type="ORF">DNG_08594</name>
</gene>
<keyword evidence="4" id="KW-1185">Reference proteome</keyword>
<proteinExistence type="predicted"/>
<feature type="domain" description="DUF2415" evidence="2">
    <location>
        <begin position="229"/>
        <end position="268"/>
    </location>
</feature>
<comment type="caution">
    <text evidence="3">The sequence shown here is derived from an EMBL/GenBank/DDBJ whole genome shotgun (WGS) entry which is preliminary data.</text>
</comment>
<sequence>MQLDLDPDSRLLLDLDSPRDAANMRAALSRVTGGSSSKTTLAKSMKLVRDRVNCISLWFPPVDMPAWPGAHTEPIAVLANNDKTVALVNLEDFDDNDKIDPCHTITYPDFVNRAVISPDGRLLVAVLDDPYLYVHERVQAPAPSEGGSLFNPQDKWEYRDRYLLKSQRRDDVSQSRGSFAVCFSNSGAFLAVGTQYGTISIFDATAFTDPSRNPVITTFQSSRPEALHGAVRDMAFCPGPYDLLAWTEDKGRVGIADLRSDFVYRQIVDLTDREGIQEVAVSDENAIDPRLLARRHDRDDSSPPTLSNALLTPSDRRRGGGGGVGRSRHELPLLPNETRILEAMQDGRRRREQRAAQRAAGIESGSRHADESPSSSSSGNNNRGPSTWAERAARRAPLPNESDMATDPTGTITRAIFLLREGSDQAAREQERNSTTQRANTDTSGDPPLPRSSRGTRGEAIVTRFDDLDALYSLAYGNPPESRNEGDTGRRDRTPFVAFLSGREWDDLTMRRSNLSDQGIHQVPPLPDNTSGLSWSEDGRILYVGAENGIYEFRVNVLDRKLHPSIMLR</sequence>
<dbReference type="InterPro" id="IPR036322">
    <property type="entry name" value="WD40_repeat_dom_sf"/>
</dbReference>